<sequence>MAPVRLFPIFAVLLAAVQVSIAEAKQGQVEAEVKRMIQAAREMSYQGVLVHGVPVGVESMRLFHRGGPDGSFRERLVMLTGPARELVREDDQIKRYHPDIGQVISGPRRSGTAIFKLAEKDLDRVRKYYSLTTGPTGRVAGRQARAVEFRAQDDHRFTYRVWRDVSNNLPLQTEILSEDGRVMETFMFAVVSPNSSLDEEDLRMKVPEAARHLERRALEEGNHPEVLSRMKLPPGFRLDARFGVPGEAGGTHLFFTDGLATLSVFLEKVKGNVDLSGKAGDILQRGALHACSVHQGRYRITLLGELPGPAIRRIAASLAAPSRKGAE</sequence>
<comment type="similarity">
    <text evidence="2">Belongs to the RseB family.</text>
</comment>
<keyword evidence="9" id="KW-1185">Reference proteome</keyword>
<dbReference type="RefSeq" id="WP_373656510.1">
    <property type="nucleotide sequence ID" value="NZ_JBGUAW010000008.1"/>
</dbReference>
<feature type="domain" description="MucB/RseB N-terminal" evidence="6">
    <location>
        <begin position="31"/>
        <end position="203"/>
    </location>
</feature>
<comment type="subcellular location">
    <subcellularLocation>
        <location evidence="1">Periplasm</location>
    </subcellularLocation>
</comment>
<keyword evidence="4" id="KW-0574">Periplasm</keyword>
<dbReference type="PANTHER" id="PTHR38782:SF1">
    <property type="entry name" value="SIGMA-E FACTOR REGULATORY PROTEIN RSEB"/>
    <property type="match status" value="1"/>
</dbReference>
<dbReference type="InterPro" id="IPR005588">
    <property type="entry name" value="MucB_RseB"/>
</dbReference>
<gene>
    <name evidence="8" type="ORF">ACERLL_12955</name>
</gene>
<proteinExistence type="inferred from homology"/>
<dbReference type="InterPro" id="IPR033434">
    <property type="entry name" value="MucB/RseB_N"/>
</dbReference>
<evidence type="ECO:0000256" key="2">
    <source>
        <dbReference type="ARBA" id="ARBA00008150"/>
    </source>
</evidence>
<reference evidence="8 9" key="1">
    <citation type="submission" date="2024-08" db="EMBL/GenBank/DDBJ databases">
        <title>Whole-genome sequencing of halo(alkali)philic microorganisms from hypersaline lakes.</title>
        <authorList>
            <person name="Sorokin D.Y."/>
            <person name="Merkel A.Y."/>
            <person name="Messina E."/>
            <person name="Yakimov M."/>
        </authorList>
    </citation>
    <scope>NUCLEOTIDE SEQUENCE [LARGE SCALE GENOMIC DNA]</scope>
    <source>
        <strain evidence="8 9">Cl-TMA</strain>
    </source>
</reference>
<accession>A0ABV4TYS2</accession>
<dbReference type="Gene3D" id="2.50.20.10">
    <property type="entry name" value="Lipoprotein localisation LolA/LolB/LppX"/>
    <property type="match status" value="1"/>
</dbReference>
<dbReference type="InterPro" id="IPR038484">
    <property type="entry name" value="MucB/RseB_C_sf"/>
</dbReference>
<evidence type="ECO:0000256" key="4">
    <source>
        <dbReference type="ARBA" id="ARBA00022764"/>
    </source>
</evidence>
<evidence type="ECO:0000256" key="5">
    <source>
        <dbReference type="SAM" id="SignalP"/>
    </source>
</evidence>
<feature type="chain" id="PRO_5047301877" evidence="5">
    <location>
        <begin position="25"/>
        <end position="327"/>
    </location>
</feature>
<feature type="domain" description="MucB/RseB C-terminal" evidence="7">
    <location>
        <begin position="231"/>
        <end position="318"/>
    </location>
</feature>
<keyword evidence="3 5" id="KW-0732">Signal</keyword>
<dbReference type="Pfam" id="PF03888">
    <property type="entry name" value="MucB_RseB"/>
    <property type="match status" value="1"/>
</dbReference>
<dbReference type="Proteomes" id="UP001575181">
    <property type="component" value="Unassembled WGS sequence"/>
</dbReference>
<dbReference type="Gene3D" id="3.30.200.100">
    <property type="entry name" value="MucB/RseB, C-terminal domain"/>
    <property type="match status" value="1"/>
</dbReference>
<evidence type="ECO:0000313" key="8">
    <source>
        <dbReference type="EMBL" id="MFA9461730.1"/>
    </source>
</evidence>
<feature type="signal peptide" evidence="5">
    <location>
        <begin position="1"/>
        <end position="24"/>
    </location>
</feature>
<evidence type="ECO:0000313" key="9">
    <source>
        <dbReference type="Proteomes" id="UP001575181"/>
    </source>
</evidence>
<dbReference type="CDD" id="cd16327">
    <property type="entry name" value="RseB"/>
    <property type="match status" value="1"/>
</dbReference>
<dbReference type="Pfam" id="PF17188">
    <property type="entry name" value="MucB_RseB_C"/>
    <property type="match status" value="1"/>
</dbReference>
<comment type="caution">
    <text evidence="8">The sequence shown here is derived from an EMBL/GenBank/DDBJ whole genome shotgun (WGS) entry which is preliminary data.</text>
</comment>
<organism evidence="8 9">
    <name type="scientific">Thiohalorhabdus methylotrophus</name>
    <dbReference type="NCBI Taxonomy" id="3242694"/>
    <lineage>
        <taxon>Bacteria</taxon>
        <taxon>Pseudomonadati</taxon>
        <taxon>Pseudomonadota</taxon>
        <taxon>Gammaproteobacteria</taxon>
        <taxon>Thiohalorhabdales</taxon>
        <taxon>Thiohalorhabdaceae</taxon>
        <taxon>Thiohalorhabdus</taxon>
    </lineage>
</organism>
<dbReference type="InterPro" id="IPR033436">
    <property type="entry name" value="MucB/RseB_C"/>
</dbReference>
<evidence type="ECO:0000259" key="7">
    <source>
        <dbReference type="Pfam" id="PF17188"/>
    </source>
</evidence>
<evidence type="ECO:0000256" key="1">
    <source>
        <dbReference type="ARBA" id="ARBA00004418"/>
    </source>
</evidence>
<evidence type="ECO:0000259" key="6">
    <source>
        <dbReference type="Pfam" id="PF03888"/>
    </source>
</evidence>
<dbReference type="EMBL" id="JBGUAW010000008">
    <property type="protein sequence ID" value="MFA9461730.1"/>
    <property type="molecule type" value="Genomic_DNA"/>
</dbReference>
<protein>
    <submittedName>
        <fullName evidence="8">MucB/RseB C-terminal domain-containing protein</fullName>
    </submittedName>
</protein>
<evidence type="ECO:0000256" key="3">
    <source>
        <dbReference type="ARBA" id="ARBA00022729"/>
    </source>
</evidence>
<dbReference type="PIRSF" id="PIRSF005427">
    <property type="entry name" value="RseB"/>
    <property type="match status" value="1"/>
</dbReference>
<name>A0ABV4TYS2_9GAMM</name>
<dbReference type="PANTHER" id="PTHR38782">
    <property type="match status" value="1"/>
</dbReference>